<name>A0A0R1KIH4_9LACO</name>
<accession>A0A0R1KIH4</accession>
<reference evidence="1 2" key="1">
    <citation type="journal article" date="2015" name="Genome Announc.">
        <title>Expanding the biotechnology potential of lactobacilli through comparative genomics of 213 strains and associated genera.</title>
        <authorList>
            <person name="Sun Z."/>
            <person name="Harris H.M."/>
            <person name="McCann A."/>
            <person name="Guo C."/>
            <person name="Argimon S."/>
            <person name="Zhang W."/>
            <person name="Yang X."/>
            <person name="Jeffery I.B."/>
            <person name="Cooney J.C."/>
            <person name="Kagawa T.F."/>
            <person name="Liu W."/>
            <person name="Song Y."/>
            <person name="Salvetti E."/>
            <person name="Wrobel A."/>
            <person name="Rasinkangas P."/>
            <person name="Parkhill J."/>
            <person name="Rea M.C."/>
            <person name="O'Sullivan O."/>
            <person name="Ritari J."/>
            <person name="Douillard F.P."/>
            <person name="Paul Ross R."/>
            <person name="Yang R."/>
            <person name="Briner A.E."/>
            <person name="Felis G.E."/>
            <person name="de Vos W.M."/>
            <person name="Barrangou R."/>
            <person name="Klaenhammer T.R."/>
            <person name="Caufield P.W."/>
            <person name="Cui Y."/>
            <person name="Zhang H."/>
            <person name="O'Toole P.W."/>
        </authorList>
    </citation>
    <scope>NUCLEOTIDE SEQUENCE [LARGE SCALE GENOMIC DNA]</scope>
    <source>
        <strain evidence="1 2">DSM 19682</strain>
    </source>
</reference>
<comment type="caution">
    <text evidence="1">The sequence shown here is derived from an EMBL/GenBank/DDBJ whole genome shotgun (WGS) entry which is preliminary data.</text>
</comment>
<proteinExistence type="predicted"/>
<protein>
    <submittedName>
        <fullName evidence="1">Uncharacterized protein</fullName>
    </submittedName>
</protein>
<organism evidence="1 2">
    <name type="scientific">Companilactobacillus nodensis DSM 19682 = JCM 14932 = NBRC 107160</name>
    <dbReference type="NCBI Taxonomy" id="1423775"/>
    <lineage>
        <taxon>Bacteria</taxon>
        <taxon>Bacillati</taxon>
        <taxon>Bacillota</taxon>
        <taxon>Bacilli</taxon>
        <taxon>Lactobacillales</taxon>
        <taxon>Lactobacillaceae</taxon>
        <taxon>Companilactobacillus</taxon>
    </lineage>
</organism>
<dbReference type="STRING" id="1423775.FD03_GL001788"/>
<dbReference type="EMBL" id="AZDZ01000003">
    <property type="protein sequence ID" value="KRK80369.1"/>
    <property type="molecule type" value="Genomic_DNA"/>
</dbReference>
<dbReference type="AlphaFoldDB" id="A0A0R1KIH4"/>
<gene>
    <name evidence="1" type="ORF">FD03_GL001788</name>
</gene>
<keyword evidence="2" id="KW-1185">Reference proteome</keyword>
<evidence type="ECO:0000313" key="2">
    <source>
        <dbReference type="Proteomes" id="UP000051248"/>
    </source>
</evidence>
<evidence type="ECO:0000313" key="1">
    <source>
        <dbReference type="EMBL" id="KRK80369.1"/>
    </source>
</evidence>
<dbReference type="PATRIC" id="fig|1423775.4.peg.1824"/>
<dbReference type="InterPro" id="IPR053745">
    <property type="entry name" value="Viral_Tail_Comp_sf"/>
</dbReference>
<dbReference type="eggNOG" id="ENOG5032EK1">
    <property type="taxonomic scope" value="Bacteria"/>
</dbReference>
<dbReference type="Proteomes" id="UP000051248">
    <property type="component" value="Unassembled WGS sequence"/>
</dbReference>
<dbReference type="Gene3D" id="3.30.2000.30">
    <property type="match status" value="1"/>
</dbReference>
<sequence>MINLISPQRDMVTSAIKTIETIADDIPIFDSSESDSNGYPQIIISTGSTGDSQRAKNEQRSSYTLYVDYFDTVDNDHGLMMDTCFSIREYLKYLRLSSYNCSSVAFNQVEVIDNSTDQSLRHVTITMDYNITEKSFI</sequence>